<dbReference type="Pfam" id="PF02254">
    <property type="entry name" value="TrkA_N"/>
    <property type="match status" value="1"/>
</dbReference>
<feature type="domain" description="RCK N-terminal" evidence="1">
    <location>
        <begin position="5"/>
        <end position="56"/>
    </location>
</feature>
<organism evidence="2 3">
    <name type="scientific">Candidatus Desulfatibia vada</name>
    <dbReference type="NCBI Taxonomy" id="2841696"/>
    <lineage>
        <taxon>Bacteria</taxon>
        <taxon>Pseudomonadati</taxon>
        <taxon>Thermodesulfobacteriota</taxon>
        <taxon>Desulfobacteria</taxon>
        <taxon>Desulfobacterales</taxon>
        <taxon>Desulfobacterales incertae sedis</taxon>
        <taxon>Candidatus Desulfatibia</taxon>
    </lineage>
</organism>
<dbReference type="Gene3D" id="3.40.50.720">
    <property type="entry name" value="NAD(P)-binding Rossmann-like Domain"/>
    <property type="match status" value="1"/>
</dbReference>
<dbReference type="GO" id="GO:0006813">
    <property type="term" value="P:potassium ion transport"/>
    <property type="evidence" value="ECO:0007669"/>
    <property type="project" value="InterPro"/>
</dbReference>
<dbReference type="InterPro" id="IPR036291">
    <property type="entry name" value="NAD(P)-bd_dom_sf"/>
</dbReference>
<proteinExistence type="predicted"/>
<protein>
    <submittedName>
        <fullName evidence="2">NAD-binding protein</fullName>
    </submittedName>
</protein>
<dbReference type="AlphaFoldDB" id="A0A8J6P1T8"/>
<dbReference type="Proteomes" id="UP000605201">
    <property type="component" value="Unassembled WGS sequence"/>
</dbReference>
<reference evidence="2 3" key="1">
    <citation type="submission" date="2020-08" db="EMBL/GenBank/DDBJ databases">
        <title>Bridging the membrane lipid divide: bacteria of the FCB group superphylum have the potential to synthesize archaeal ether lipids.</title>
        <authorList>
            <person name="Villanueva L."/>
            <person name="Von Meijenfeldt F.A.B."/>
            <person name="Westbye A.B."/>
            <person name="Yadav S."/>
            <person name="Hopmans E.C."/>
            <person name="Dutilh B.E."/>
            <person name="Sinninghe Damste J.S."/>
        </authorList>
    </citation>
    <scope>NUCLEOTIDE SEQUENCE [LARGE SCALE GENOMIC DNA]</scope>
    <source>
        <strain evidence="2">NIOZ-UU17</strain>
    </source>
</reference>
<dbReference type="SUPFAM" id="SSF51735">
    <property type="entry name" value="NAD(P)-binding Rossmann-fold domains"/>
    <property type="match status" value="1"/>
</dbReference>
<evidence type="ECO:0000313" key="2">
    <source>
        <dbReference type="EMBL" id="MBC8431492.1"/>
    </source>
</evidence>
<sequence length="225" mass="24648">MNSIWVIGGGRFGLKAAEKLRLKNPRAAITVVEKNKNVCSRLDGQSFKVVCTDGIDYLFEKLNESDGPDWIIPAIPIHVVFEWIRKKLSGNYHLNVLAVSEQVATALPNPFQGRNGELYISNADFICPEDCPEPAEICTYSGKPRPGILHKVLKAIRHDVFCSIVVQSCQLCPGVGGYSPGALFKALDQVVMANAPILLSTACRCHGVMHAFSLISIKKDILCLI</sequence>
<evidence type="ECO:0000313" key="3">
    <source>
        <dbReference type="Proteomes" id="UP000605201"/>
    </source>
</evidence>
<name>A0A8J6P1T8_9BACT</name>
<dbReference type="InterPro" id="IPR003148">
    <property type="entry name" value="RCK_N"/>
</dbReference>
<comment type="caution">
    <text evidence="2">The sequence shown here is derived from an EMBL/GenBank/DDBJ whole genome shotgun (WGS) entry which is preliminary data.</text>
</comment>
<accession>A0A8J6P1T8</accession>
<evidence type="ECO:0000259" key="1">
    <source>
        <dbReference type="Pfam" id="PF02254"/>
    </source>
</evidence>
<dbReference type="EMBL" id="JACNIG010000148">
    <property type="protein sequence ID" value="MBC8431492.1"/>
    <property type="molecule type" value="Genomic_DNA"/>
</dbReference>
<gene>
    <name evidence="2" type="ORF">H8D96_06190</name>
</gene>